<dbReference type="AlphaFoldDB" id="A0A835K706"/>
<dbReference type="Proteomes" id="UP000657918">
    <property type="component" value="Unassembled WGS sequence"/>
</dbReference>
<name>A0A835K706_9ROSI</name>
<protein>
    <submittedName>
        <fullName evidence="1">Uncharacterized protein</fullName>
    </submittedName>
</protein>
<gene>
    <name evidence="1" type="ORF">SADUNF_Sadunf03G0044200</name>
</gene>
<comment type="caution">
    <text evidence="1">The sequence shown here is derived from an EMBL/GenBank/DDBJ whole genome shotgun (WGS) entry which is preliminary data.</text>
</comment>
<sequence length="171" mass="19595">MEKREWQLYDLEKQDFFVSRDVVFSEGIFPFAKDKDEPFNEEMNRNQIPIAGYLSTWRADVTDAQMEMNRILGLSISVNEEGGIRGARSGPVLVYVVYRPPNNEVSSCLVCMHACQIKNGVLPRQFSCFDDRSSVDVTKVQGTSWDHVQCRVLKISTKETARLTKFESSEE</sequence>
<organism evidence="1 2">
    <name type="scientific">Salix dunnii</name>
    <dbReference type="NCBI Taxonomy" id="1413687"/>
    <lineage>
        <taxon>Eukaryota</taxon>
        <taxon>Viridiplantae</taxon>
        <taxon>Streptophyta</taxon>
        <taxon>Embryophyta</taxon>
        <taxon>Tracheophyta</taxon>
        <taxon>Spermatophyta</taxon>
        <taxon>Magnoliopsida</taxon>
        <taxon>eudicotyledons</taxon>
        <taxon>Gunneridae</taxon>
        <taxon>Pentapetalae</taxon>
        <taxon>rosids</taxon>
        <taxon>fabids</taxon>
        <taxon>Malpighiales</taxon>
        <taxon>Salicaceae</taxon>
        <taxon>Saliceae</taxon>
        <taxon>Salix</taxon>
    </lineage>
</organism>
<reference evidence="1 2" key="1">
    <citation type="submission" date="2020-10" db="EMBL/GenBank/DDBJ databases">
        <title>Plant Genome Project.</title>
        <authorList>
            <person name="Zhang R.-G."/>
        </authorList>
    </citation>
    <scope>NUCLEOTIDE SEQUENCE [LARGE SCALE GENOMIC DNA]</scope>
    <source>
        <strain evidence="1">FAFU-HL-1</strain>
        <tissue evidence="1">Leaf</tissue>
    </source>
</reference>
<dbReference type="OrthoDB" id="42561at2759"/>
<evidence type="ECO:0000313" key="2">
    <source>
        <dbReference type="Proteomes" id="UP000657918"/>
    </source>
</evidence>
<accession>A0A835K706</accession>
<proteinExistence type="predicted"/>
<dbReference type="EMBL" id="JADGMS010000003">
    <property type="protein sequence ID" value="KAF9685337.1"/>
    <property type="molecule type" value="Genomic_DNA"/>
</dbReference>
<keyword evidence="2" id="KW-1185">Reference proteome</keyword>
<evidence type="ECO:0000313" key="1">
    <source>
        <dbReference type="EMBL" id="KAF9685337.1"/>
    </source>
</evidence>